<dbReference type="RefSeq" id="WP_135870537.1">
    <property type="nucleotide sequence ID" value="NZ_SRSC01000003.1"/>
</dbReference>
<dbReference type="EMBL" id="SRSC01000003">
    <property type="protein sequence ID" value="TGU71098.1"/>
    <property type="molecule type" value="Genomic_DNA"/>
</dbReference>
<keyword evidence="4 10" id="KW-0489">Methyltransferase</keyword>
<evidence type="ECO:0000259" key="9">
    <source>
        <dbReference type="Pfam" id="PF01035"/>
    </source>
</evidence>
<evidence type="ECO:0000256" key="8">
    <source>
        <dbReference type="ARBA" id="ARBA00049348"/>
    </source>
</evidence>
<dbReference type="PANTHER" id="PTHR10815">
    <property type="entry name" value="METHYLATED-DNA--PROTEIN-CYSTEINE METHYLTRANSFERASE"/>
    <property type="match status" value="1"/>
</dbReference>
<dbReference type="InterPro" id="IPR036631">
    <property type="entry name" value="MGMT_N_sf"/>
</dbReference>
<dbReference type="PANTHER" id="PTHR10815:SF5">
    <property type="entry name" value="METHYLATED-DNA--PROTEIN-CYSTEINE METHYLTRANSFERASE"/>
    <property type="match status" value="1"/>
</dbReference>
<dbReference type="SUPFAM" id="SSF53155">
    <property type="entry name" value="Methylated DNA-protein cysteine methyltransferase domain"/>
    <property type="match status" value="1"/>
</dbReference>
<keyword evidence="5 10" id="KW-0808">Transferase</keyword>
<evidence type="ECO:0000256" key="7">
    <source>
        <dbReference type="ARBA" id="ARBA00023204"/>
    </source>
</evidence>
<organism evidence="10 11">
    <name type="scientific">Geomonas terrae</name>
    <dbReference type="NCBI Taxonomy" id="2562681"/>
    <lineage>
        <taxon>Bacteria</taxon>
        <taxon>Pseudomonadati</taxon>
        <taxon>Thermodesulfobacteriota</taxon>
        <taxon>Desulfuromonadia</taxon>
        <taxon>Geobacterales</taxon>
        <taxon>Geobacteraceae</taxon>
        <taxon>Geomonas</taxon>
    </lineage>
</organism>
<dbReference type="PROSITE" id="PS00374">
    <property type="entry name" value="MGMT"/>
    <property type="match status" value="1"/>
</dbReference>
<evidence type="ECO:0000256" key="1">
    <source>
        <dbReference type="ARBA" id="ARBA00001286"/>
    </source>
</evidence>
<dbReference type="AlphaFoldDB" id="A0A4S1CCH9"/>
<evidence type="ECO:0000256" key="5">
    <source>
        <dbReference type="ARBA" id="ARBA00022679"/>
    </source>
</evidence>
<dbReference type="Gene3D" id="3.30.160.70">
    <property type="entry name" value="Methylated DNA-protein cysteine methyltransferase domain"/>
    <property type="match status" value="1"/>
</dbReference>
<dbReference type="Gene3D" id="1.10.10.10">
    <property type="entry name" value="Winged helix-like DNA-binding domain superfamily/Winged helix DNA-binding domain"/>
    <property type="match status" value="1"/>
</dbReference>
<gene>
    <name evidence="10" type="ORF">E4633_12170</name>
</gene>
<dbReference type="NCBIfam" id="TIGR00589">
    <property type="entry name" value="ogt"/>
    <property type="match status" value="1"/>
</dbReference>
<evidence type="ECO:0000256" key="6">
    <source>
        <dbReference type="ARBA" id="ARBA00022763"/>
    </source>
</evidence>
<evidence type="ECO:0000313" key="11">
    <source>
        <dbReference type="Proteomes" id="UP000306416"/>
    </source>
</evidence>
<keyword evidence="7" id="KW-0234">DNA repair</keyword>
<comment type="catalytic activity">
    <reaction evidence="8">
        <text>a 6-O-methyl-2'-deoxyguanosine in DNA + L-cysteinyl-[protein] = S-methyl-L-cysteinyl-[protein] + a 2'-deoxyguanosine in DNA</text>
        <dbReference type="Rhea" id="RHEA:24000"/>
        <dbReference type="Rhea" id="RHEA-COMP:10131"/>
        <dbReference type="Rhea" id="RHEA-COMP:10132"/>
        <dbReference type="Rhea" id="RHEA-COMP:11367"/>
        <dbReference type="Rhea" id="RHEA-COMP:11368"/>
        <dbReference type="ChEBI" id="CHEBI:29950"/>
        <dbReference type="ChEBI" id="CHEBI:82612"/>
        <dbReference type="ChEBI" id="CHEBI:85445"/>
        <dbReference type="ChEBI" id="CHEBI:85448"/>
        <dbReference type="EC" id="2.1.1.63"/>
    </reaction>
</comment>
<dbReference type="InterPro" id="IPR001497">
    <property type="entry name" value="MethylDNA_cys_MeTrfase_AS"/>
</dbReference>
<keyword evidence="11" id="KW-1185">Reference proteome</keyword>
<dbReference type="Pfam" id="PF01035">
    <property type="entry name" value="DNA_binding_1"/>
    <property type="match status" value="1"/>
</dbReference>
<accession>A0A4S1CCH9</accession>
<dbReference type="EC" id="2.1.1.63" evidence="3"/>
<dbReference type="SUPFAM" id="SSF46767">
    <property type="entry name" value="Methylated DNA-protein cysteine methyltransferase, C-terminal domain"/>
    <property type="match status" value="1"/>
</dbReference>
<evidence type="ECO:0000313" key="10">
    <source>
        <dbReference type="EMBL" id="TGU71098.1"/>
    </source>
</evidence>
<dbReference type="InterPro" id="IPR036217">
    <property type="entry name" value="MethylDNA_cys_MeTrfase_DNAb"/>
</dbReference>
<sequence>MKQEAAATAWSIYESAAGFGLVAASNKGLLAHHLPYGLKTRADALEAAGMSHPLAKEGSDLTRAAAALLERYFRGEQVGFDLPLDLTGFTPFQQEVYRMVAAIPYGTVQSYGEVAGACGTPRGARAIGGAMARNRLPIIIPCHRVVGASGVMTGFTAPGGIDSKRELLMMEGVNVVVGGGVIR</sequence>
<protein>
    <recommendedName>
        <fullName evidence="3">methylated-DNA--[protein]-cysteine S-methyltransferase</fullName>
        <ecNumber evidence="3">2.1.1.63</ecNumber>
    </recommendedName>
</protein>
<evidence type="ECO:0000256" key="4">
    <source>
        <dbReference type="ARBA" id="ARBA00022603"/>
    </source>
</evidence>
<reference evidence="10 11" key="1">
    <citation type="submission" date="2019-04" db="EMBL/GenBank/DDBJ databases">
        <title>Geobacter oryzae sp. nov., ferric-reducing bacteria isolated from paddy soil.</title>
        <authorList>
            <person name="Xu Z."/>
            <person name="Masuda Y."/>
            <person name="Itoh H."/>
            <person name="Senoo K."/>
        </authorList>
    </citation>
    <scope>NUCLEOTIDE SEQUENCE [LARGE SCALE GENOMIC DNA]</scope>
    <source>
        <strain evidence="10 11">Red111</strain>
    </source>
</reference>
<dbReference type="GO" id="GO:0006281">
    <property type="term" value="P:DNA repair"/>
    <property type="evidence" value="ECO:0007669"/>
    <property type="project" value="UniProtKB-KW"/>
</dbReference>
<comment type="caution">
    <text evidence="10">The sequence shown here is derived from an EMBL/GenBank/DDBJ whole genome shotgun (WGS) entry which is preliminary data.</text>
</comment>
<dbReference type="CDD" id="cd06445">
    <property type="entry name" value="ATase"/>
    <property type="match status" value="1"/>
</dbReference>
<dbReference type="InterPro" id="IPR036388">
    <property type="entry name" value="WH-like_DNA-bd_sf"/>
</dbReference>
<dbReference type="Proteomes" id="UP000306416">
    <property type="component" value="Unassembled WGS sequence"/>
</dbReference>
<comment type="catalytic activity">
    <reaction evidence="1">
        <text>a 4-O-methyl-thymidine in DNA + L-cysteinyl-[protein] = a thymidine in DNA + S-methyl-L-cysteinyl-[protein]</text>
        <dbReference type="Rhea" id="RHEA:53428"/>
        <dbReference type="Rhea" id="RHEA-COMP:10131"/>
        <dbReference type="Rhea" id="RHEA-COMP:10132"/>
        <dbReference type="Rhea" id="RHEA-COMP:13555"/>
        <dbReference type="Rhea" id="RHEA-COMP:13556"/>
        <dbReference type="ChEBI" id="CHEBI:29950"/>
        <dbReference type="ChEBI" id="CHEBI:82612"/>
        <dbReference type="ChEBI" id="CHEBI:137386"/>
        <dbReference type="ChEBI" id="CHEBI:137387"/>
        <dbReference type="EC" id="2.1.1.63"/>
    </reaction>
</comment>
<evidence type="ECO:0000256" key="3">
    <source>
        <dbReference type="ARBA" id="ARBA00011918"/>
    </source>
</evidence>
<dbReference type="FunFam" id="1.10.10.10:FF:000214">
    <property type="entry name" value="Methylated-DNA--protein-cysteine methyltransferase"/>
    <property type="match status" value="1"/>
</dbReference>
<comment type="similarity">
    <text evidence="2">Belongs to the MGMT family.</text>
</comment>
<dbReference type="GO" id="GO:0003908">
    <property type="term" value="F:methylated-DNA-[protein]-cysteine S-methyltransferase activity"/>
    <property type="evidence" value="ECO:0007669"/>
    <property type="project" value="UniProtKB-EC"/>
</dbReference>
<dbReference type="GO" id="GO:0032259">
    <property type="term" value="P:methylation"/>
    <property type="evidence" value="ECO:0007669"/>
    <property type="project" value="UniProtKB-KW"/>
</dbReference>
<name>A0A4S1CCH9_9BACT</name>
<keyword evidence="6" id="KW-0227">DNA damage</keyword>
<feature type="domain" description="Methylated-DNA-[protein]-cysteine S-methyltransferase DNA binding" evidence="9">
    <location>
        <begin position="91"/>
        <end position="173"/>
    </location>
</feature>
<dbReference type="InterPro" id="IPR014048">
    <property type="entry name" value="MethylDNA_cys_MeTrfase_DNA-bd"/>
</dbReference>
<proteinExistence type="inferred from homology"/>
<evidence type="ECO:0000256" key="2">
    <source>
        <dbReference type="ARBA" id="ARBA00008711"/>
    </source>
</evidence>